<dbReference type="EMBL" id="JAAGNN010000004">
    <property type="protein sequence ID" value="KAF4089939.1"/>
    <property type="molecule type" value="Genomic_DNA"/>
</dbReference>
<accession>A0A7J6B6C0</accession>
<evidence type="ECO:0000313" key="2">
    <source>
        <dbReference type="Proteomes" id="UP000593565"/>
    </source>
</evidence>
<sequence length="113" mass="12318">MFSRKLHHPNFLNWDDATQGKKKNCKMATILPDATPPPLAMAAADIINDAMDPATMPPVVKPTAEIASGVNSTEQTSITHEKGVNGHIIFLTKTHNQISASIDVWTEKEVKSL</sequence>
<keyword evidence="2" id="KW-1185">Reference proteome</keyword>
<name>A0A7J6B6C0_AMEME</name>
<reference evidence="1 2" key="1">
    <citation type="submission" date="2020-02" db="EMBL/GenBank/DDBJ databases">
        <title>A chromosome-scale genome assembly of the black bullhead catfish (Ameiurus melas).</title>
        <authorList>
            <person name="Wen M."/>
            <person name="Zham M."/>
            <person name="Cabau C."/>
            <person name="Klopp C."/>
            <person name="Donnadieu C."/>
            <person name="Roques C."/>
            <person name="Bouchez O."/>
            <person name="Lampietro C."/>
            <person name="Jouanno E."/>
            <person name="Herpin A."/>
            <person name="Louis A."/>
            <person name="Berthelot C."/>
            <person name="Parey E."/>
            <person name="Roest-Crollius H."/>
            <person name="Braasch I."/>
            <person name="Postlethwait J."/>
            <person name="Robinson-Rechavi M."/>
            <person name="Echchiki A."/>
            <person name="Begum T."/>
            <person name="Montfort J."/>
            <person name="Schartl M."/>
            <person name="Bobe J."/>
            <person name="Guiguen Y."/>
        </authorList>
    </citation>
    <scope>NUCLEOTIDE SEQUENCE [LARGE SCALE GENOMIC DNA]</scope>
    <source>
        <strain evidence="1">M_S1</strain>
        <tissue evidence="1">Blood</tissue>
    </source>
</reference>
<proteinExistence type="predicted"/>
<dbReference type="AlphaFoldDB" id="A0A7J6B6C0"/>
<comment type="caution">
    <text evidence="1">The sequence shown here is derived from an EMBL/GenBank/DDBJ whole genome shotgun (WGS) entry which is preliminary data.</text>
</comment>
<gene>
    <name evidence="1" type="ORF">AMELA_G00043980</name>
</gene>
<organism evidence="1 2">
    <name type="scientific">Ameiurus melas</name>
    <name type="common">Black bullhead</name>
    <name type="synonym">Silurus melas</name>
    <dbReference type="NCBI Taxonomy" id="219545"/>
    <lineage>
        <taxon>Eukaryota</taxon>
        <taxon>Metazoa</taxon>
        <taxon>Chordata</taxon>
        <taxon>Craniata</taxon>
        <taxon>Vertebrata</taxon>
        <taxon>Euteleostomi</taxon>
        <taxon>Actinopterygii</taxon>
        <taxon>Neopterygii</taxon>
        <taxon>Teleostei</taxon>
        <taxon>Ostariophysi</taxon>
        <taxon>Siluriformes</taxon>
        <taxon>Ictaluridae</taxon>
        <taxon>Ameiurus</taxon>
    </lineage>
</organism>
<dbReference type="Proteomes" id="UP000593565">
    <property type="component" value="Unassembled WGS sequence"/>
</dbReference>
<protein>
    <submittedName>
        <fullName evidence="1">Uncharacterized protein</fullName>
    </submittedName>
</protein>
<evidence type="ECO:0000313" key="1">
    <source>
        <dbReference type="EMBL" id="KAF4089939.1"/>
    </source>
</evidence>